<gene>
    <name evidence="1" type="ORF">J3S90_15620</name>
</gene>
<dbReference type="EMBL" id="JAGFBU010000015">
    <property type="protein sequence ID" value="MBP4143229.1"/>
    <property type="molecule type" value="Genomic_DNA"/>
</dbReference>
<organism evidence="1 2">
    <name type="scientific">Flavobacterium flabelliforme</name>
    <dbReference type="NCBI Taxonomy" id="2816119"/>
    <lineage>
        <taxon>Bacteria</taxon>
        <taxon>Pseudomonadati</taxon>
        <taxon>Bacteroidota</taxon>
        <taxon>Flavobacteriia</taxon>
        <taxon>Flavobacteriales</taxon>
        <taxon>Flavobacteriaceae</taxon>
        <taxon>Flavobacterium</taxon>
    </lineage>
</organism>
<evidence type="ECO:0000313" key="2">
    <source>
        <dbReference type="Proteomes" id="UP000674217"/>
    </source>
</evidence>
<reference evidence="1 2" key="1">
    <citation type="submission" date="2021-03" db="EMBL/GenBank/DDBJ databases">
        <title>Flavobacterium Flabelliformis Sp. Nov. And Flavobacterium Geliluteum Sp. Nov., Two Novel Multidrug Resistant Psychrophilic Species Isolated From Antarctica.</title>
        <authorList>
            <person name="Kralova S."/>
            <person name="Busse H.J."/>
            <person name="Bezdicek M."/>
            <person name="Nykrynova M."/>
            <person name="Kroupova E."/>
            <person name="Krsek D."/>
            <person name="Sedlacek I."/>
        </authorList>
    </citation>
    <scope>NUCLEOTIDE SEQUENCE [LARGE SCALE GENOMIC DNA]</scope>
    <source>
        <strain evidence="1 2">P4023</strain>
    </source>
</reference>
<evidence type="ECO:0000313" key="1">
    <source>
        <dbReference type="EMBL" id="MBP4143229.1"/>
    </source>
</evidence>
<protein>
    <submittedName>
        <fullName evidence="1">Uncharacterized protein</fullName>
    </submittedName>
</protein>
<name>A0ABS5CX71_9FLAO</name>
<dbReference type="PROSITE" id="PS51257">
    <property type="entry name" value="PROKAR_LIPOPROTEIN"/>
    <property type="match status" value="1"/>
</dbReference>
<keyword evidence="2" id="KW-1185">Reference proteome</keyword>
<proteinExistence type="predicted"/>
<accession>A0ABS5CX71</accession>
<comment type="caution">
    <text evidence="1">The sequence shown here is derived from an EMBL/GenBank/DDBJ whole genome shotgun (WGS) entry which is preliminary data.</text>
</comment>
<dbReference type="Proteomes" id="UP000674217">
    <property type="component" value="Unassembled WGS sequence"/>
</dbReference>
<dbReference type="RefSeq" id="WP_210646956.1">
    <property type="nucleotide sequence ID" value="NZ_JAGFBU010000015.1"/>
</dbReference>
<sequence length="226" mass="27126">MKNKHLLIIFLLFISCKKEIKEIEITQEFNKIEEIEINIPKLEKWKECKDSSLVKNWIERTSLDSLTKHYAVYLSNKTDLKKFETDENILQDFAIVYIRKQEQKLKINQNDLDRIFNTHIRLTETKKAKIKDALENIYINENYLEPNKFLLLEDYKINNNCKTAVLLMKQYVNNPKYVTIIILNWLNIKNHLFYSSYYLELNGEKSIEIAKENNRKIVTELMNLNK</sequence>